<reference evidence="5 6" key="1">
    <citation type="submission" date="2018-10" db="EMBL/GenBank/DDBJ databases">
        <title>Fifty Aureobasidium pullulans genomes reveal a recombining polyextremotolerant generalist.</title>
        <authorList>
            <person name="Gostincar C."/>
            <person name="Turk M."/>
            <person name="Zajc J."/>
            <person name="Gunde-Cimerman N."/>
        </authorList>
    </citation>
    <scope>NUCLEOTIDE SEQUENCE [LARGE SCALE GENOMIC DNA]</scope>
    <source>
        <strain evidence="5 6">EXF-3844</strain>
    </source>
</reference>
<dbReference type="SMART" id="SM00822">
    <property type="entry name" value="PKS_KR"/>
    <property type="match status" value="1"/>
</dbReference>
<dbReference type="PROSITE" id="PS00061">
    <property type="entry name" value="ADH_SHORT"/>
    <property type="match status" value="1"/>
</dbReference>
<dbReference type="Proteomes" id="UP000310121">
    <property type="component" value="Unassembled WGS sequence"/>
</dbReference>
<dbReference type="GO" id="GO:0016614">
    <property type="term" value="F:oxidoreductase activity, acting on CH-OH group of donors"/>
    <property type="evidence" value="ECO:0007669"/>
    <property type="project" value="UniProtKB-ARBA"/>
</dbReference>
<comment type="caution">
    <text evidence="5">The sequence shown here is derived from an EMBL/GenBank/DDBJ whole genome shotgun (WGS) entry which is preliminary data.</text>
</comment>
<dbReference type="InterPro" id="IPR020904">
    <property type="entry name" value="Sc_DH/Rdtase_CS"/>
</dbReference>
<dbReference type="Pfam" id="PF13561">
    <property type="entry name" value="adh_short_C2"/>
    <property type="match status" value="1"/>
</dbReference>
<evidence type="ECO:0000313" key="6">
    <source>
        <dbReference type="Proteomes" id="UP000310121"/>
    </source>
</evidence>
<evidence type="ECO:0000256" key="1">
    <source>
        <dbReference type="ARBA" id="ARBA00006484"/>
    </source>
</evidence>
<feature type="domain" description="Ketoreductase" evidence="4">
    <location>
        <begin position="37"/>
        <end position="220"/>
    </location>
</feature>
<dbReference type="FunFam" id="3.40.50.720:FF:000084">
    <property type="entry name" value="Short-chain dehydrogenase reductase"/>
    <property type="match status" value="1"/>
</dbReference>
<protein>
    <submittedName>
        <fullName evidence="5">NAD(P)-binding protein</fullName>
    </submittedName>
</protein>
<evidence type="ECO:0000313" key="5">
    <source>
        <dbReference type="EMBL" id="THZ38520.1"/>
    </source>
</evidence>
<organism evidence="5 6">
    <name type="scientific">Aureobasidium pullulans</name>
    <name type="common">Black yeast</name>
    <name type="synonym">Pullularia pullulans</name>
    <dbReference type="NCBI Taxonomy" id="5580"/>
    <lineage>
        <taxon>Eukaryota</taxon>
        <taxon>Fungi</taxon>
        <taxon>Dikarya</taxon>
        <taxon>Ascomycota</taxon>
        <taxon>Pezizomycotina</taxon>
        <taxon>Dothideomycetes</taxon>
        <taxon>Dothideomycetidae</taxon>
        <taxon>Dothideales</taxon>
        <taxon>Saccotheciaceae</taxon>
        <taxon>Aureobasidium</taxon>
    </lineage>
</organism>
<dbReference type="AlphaFoldDB" id="A0A4S9UIW8"/>
<dbReference type="PRINTS" id="PR00081">
    <property type="entry name" value="GDHRDH"/>
</dbReference>
<dbReference type="SUPFAM" id="SSF51735">
    <property type="entry name" value="NAD(P)-binding Rossmann-fold domains"/>
    <property type="match status" value="1"/>
</dbReference>
<keyword evidence="3" id="KW-0560">Oxidoreductase</keyword>
<proteinExistence type="inferred from homology"/>
<evidence type="ECO:0000256" key="3">
    <source>
        <dbReference type="ARBA" id="ARBA00023002"/>
    </source>
</evidence>
<evidence type="ECO:0000256" key="2">
    <source>
        <dbReference type="ARBA" id="ARBA00022857"/>
    </source>
</evidence>
<evidence type="ECO:0000259" key="4">
    <source>
        <dbReference type="SMART" id="SM00822"/>
    </source>
</evidence>
<dbReference type="InterPro" id="IPR002347">
    <property type="entry name" value="SDR_fam"/>
</dbReference>
<dbReference type="EMBL" id="QZBN01000665">
    <property type="protein sequence ID" value="THZ38520.1"/>
    <property type="molecule type" value="Genomic_DNA"/>
</dbReference>
<name>A0A4S9UIW8_AURPU</name>
<dbReference type="Gene3D" id="3.40.50.720">
    <property type="entry name" value="NAD(P)-binding Rossmann-like Domain"/>
    <property type="match status" value="1"/>
</dbReference>
<sequence>MPLAPDIEILRHFFTPANLTSFEHHTYTTHTMSLQDKIAVVTGASRGIGAAIAKAYAKEGAHIAIVYASPSSTESAEAVKKEIEQLGRKAILIQTDLVKADCGEVVLRETLKGFNTEKIDILVSNAGIFKENHTLEFDADLFDRTMAINVRAPAALVKSIAPHMPRGGRVVVISSMASTWFSPNMDIYCASKAAVNAMMKCWAVSLGKSHGITANAINPGFFPTDINSHFSDELLEMFKNKQAIDHRLAHTDDLTGLAVFLASEQSRWITGETVECSGGSSLG</sequence>
<dbReference type="InterPro" id="IPR057326">
    <property type="entry name" value="KR_dom"/>
</dbReference>
<dbReference type="InterPro" id="IPR036291">
    <property type="entry name" value="NAD(P)-bd_dom_sf"/>
</dbReference>
<keyword evidence="2" id="KW-0521">NADP</keyword>
<gene>
    <name evidence="5" type="ORF">D6C90_06385</name>
</gene>
<dbReference type="PANTHER" id="PTHR48107">
    <property type="entry name" value="NADPH-DEPENDENT ALDEHYDE REDUCTASE-LIKE PROTEIN, CHLOROPLASTIC-RELATED"/>
    <property type="match status" value="1"/>
</dbReference>
<dbReference type="PRINTS" id="PR00080">
    <property type="entry name" value="SDRFAMILY"/>
</dbReference>
<comment type="similarity">
    <text evidence="1">Belongs to the short-chain dehydrogenases/reductases (SDR) family.</text>
</comment>
<accession>A0A4S9UIW8</accession>
<dbReference type="CDD" id="cd05233">
    <property type="entry name" value="SDR_c"/>
    <property type="match status" value="1"/>
</dbReference>